<feature type="transmembrane region" description="Helical" evidence="2">
    <location>
        <begin position="26"/>
        <end position="45"/>
    </location>
</feature>
<name>H5TQR4_GORO1</name>
<keyword evidence="2" id="KW-1133">Transmembrane helix</keyword>
<reference evidence="3" key="1">
    <citation type="submission" date="2012-02" db="EMBL/GenBank/DDBJ databases">
        <title>Whole genome shotgun sequence of Gordonia otitidis NBRC 100426.</title>
        <authorList>
            <person name="Yoshida I."/>
            <person name="Hosoyama A."/>
            <person name="Tsuchikane K."/>
            <person name="Katsumata H."/>
            <person name="Yamazaki S."/>
            <person name="Fujita N."/>
        </authorList>
    </citation>
    <scope>NUCLEOTIDE SEQUENCE [LARGE SCALE GENOMIC DNA]</scope>
    <source>
        <strain evidence="3">NBRC 100426</strain>
    </source>
</reference>
<keyword evidence="4" id="KW-1185">Reference proteome</keyword>
<evidence type="ECO:0000313" key="4">
    <source>
        <dbReference type="Proteomes" id="UP000005038"/>
    </source>
</evidence>
<dbReference type="InterPro" id="IPR053153">
    <property type="entry name" value="APC_K+_Transporter"/>
</dbReference>
<evidence type="ECO:0000313" key="3">
    <source>
        <dbReference type="EMBL" id="GAB35822.1"/>
    </source>
</evidence>
<feature type="transmembrane region" description="Helical" evidence="2">
    <location>
        <begin position="57"/>
        <end position="77"/>
    </location>
</feature>
<feature type="region of interest" description="Disordered" evidence="1">
    <location>
        <begin position="265"/>
        <end position="291"/>
    </location>
</feature>
<evidence type="ECO:0008006" key="5">
    <source>
        <dbReference type="Google" id="ProtNLM"/>
    </source>
</evidence>
<sequence length="291" mass="31041">MLILAGTAAVLIVASGGDVNALVPLFAICVFIGFTLAQIGLVRHWSTVRSSKWRLRAALNGLGALFSGLAAAVLIVMKADEGSLWVIVVLGVLVIAMEWLARHYRRARDSDVRAAADTSFPTARPRHSFAGQGVAVVPVASALCCATNDALRAARAFGREVRAVHVAVDEDPAVSMTGSWSSVPDAPQFVSEWRRFHPVDHLTELRAADEDAIVEVLVQHVSCLATTDDVLVVIPGTGSATRSRLLSSGRADDLERALLRETGVLVARSTSTSPNPVHRSRRDRAESPSSP</sequence>
<dbReference type="EMBL" id="BAFB01000184">
    <property type="protein sequence ID" value="GAB35822.1"/>
    <property type="molecule type" value="Genomic_DNA"/>
</dbReference>
<keyword evidence="2" id="KW-0472">Membrane</keyword>
<gene>
    <name evidence="3" type="ORF">GOOTI_184_00140</name>
</gene>
<dbReference type="PANTHER" id="PTHR47704">
    <property type="entry name" value="POTASSIUM TRANSPORTER KIMA"/>
    <property type="match status" value="1"/>
</dbReference>
<keyword evidence="2" id="KW-0812">Transmembrane</keyword>
<proteinExistence type="predicted"/>
<comment type="caution">
    <text evidence="3">The sequence shown here is derived from an EMBL/GenBank/DDBJ whole genome shotgun (WGS) entry which is preliminary data.</text>
</comment>
<dbReference type="PANTHER" id="PTHR47704:SF1">
    <property type="entry name" value="POTASSIUM TRANSPORTER KIMA"/>
    <property type="match status" value="1"/>
</dbReference>
<organism evidence="3 4">
    <name type="scientific">Gordonia otitidis (strain DSM 44809 / CCUG 52243 / JCM 12355 / NBRC 100426 / IFM 10032)</name>
    <dbReference type="NCBI Taxonomy" id="1108044"/>
    <lineage>
        <taxon>Bacteria</taxon>
        <taxon>Bacillati</taxon>
        <taxon>Actinomycetota</taxon>
        <taxon>Actinomycetes</taxon>
        <taxon>Mycobacteriales</taxon>
        <taxon>Gordoniaceae</taxon>
        <taxon>Gordonia</taxon>
    </lineage>
</organism>
<dbReference type="Proteomes" id="UP000005038">
    <property type="component" value="Unassembled WGS sequence"/>
</dbReference>
<feature type="transmembrane region" description="Helical" evidence="2">
    <location>
        <begin position="83"/>
        <end position="101"/>
    </location>
</feature>
<accession>H5TQR4</accession>
<evidence type="ECO:0000256" key="2">
    <source>
        <dbReference type="SAM" id="Phobius"/>
    </source>
</evidence>
<dbReference type="STRING" id="1108044.GOOTI_184_00140"/>
<protein>
    <recommendedName>
        <fullName evidence="5">Amino acid permease</fullName>
    </recommendedName>
</protein>
<dbReference type="AlphaFoldDB" id="H5TQR4"/>
<evidence type="ECO:0000256" key="1">
    <source>
        <dbReference type="SAM" id="MobiDB-lite"/>
    </source>
</evidence>
<dbReference type="Gene3D" id="1.20.1740.10">
    <property type="entry name" value="Amino acid/polyamine transporter I"/>
    <property type="match status" value="1"/>
</dbReference>